<dbReference type="GO" id="GO:0022412">
    <property type="term" value="P:cellular process involved in reproduction in multicellular organism"/>
    <property type="evidence" value="ECO:0007669"/>
    <property type="project" value="UniProtKB-ARBA"/>
</dbReference>
<dbReference type="GO" id="GO:0007264">
    <property type="term" value="P:small GTPase-mediated signal transduction"/>
    <property type="evidence" value="ECO:0007669"/>
    <property type="project" value="InterPro"/>
</dbReference>
<evidence type="ECO:0000256" key="4">
    <source>
        <dbReference type="ARBA" id="ARBA00022481"/>
    </source>
</evidence>
<keyword evidence="9" id="KW-0636">Prenylation</keyword>
<evidence type="ECO:0000256" key="5">
    <source>
        <dbReference type="ARBA" id="ARBA00022741"/>
    </source>
</evidence>
<keyword evidence="11" id="KW-1185">Reference proteome</keyword>
<dbReference type="InterPro" id="IPR001806">
    <property type="entry name" value="Small_GTPase"/>
</dbReference>
<evidence type="ECO:0000256" key="6">
    <source>
        <dbReference type="ARBA" id="ARBA00023134"/>
    </source>
</evidence>
<dbReference type="CDD" id="cd00157">
    <property type="entry name" value="Rho"/>
    <property type="match status" value="1"/>
</dbReference>
<dbReference type="PROSITE" id="PS51420">
    <property type="entry name" value="RHO"/>
    <property type="match status" value="1"/>
</dbReference>
<organism evidence="10 11">
    <name type="scientific">Tigriopus californicus</name>
    <name type="common">Marine copepod</name>
    <dbReference type="NCBI Taxonomy" id="6832"/>
    <lineage>
        <taxon>Eukaryota</taxon>
        <taxon>Metazoa</taxon>
        <taxon>Ecdysozoa</taxon>
        <taxon>Arthropoda</taxon>
        <taxon>Crustacea</taxon>
        <taxon>Multicrustacea</taxon>
        <taxon>Hexanauplia</taxon>
        <taxon>Copepoda</taxon>
        <taxon>Harpacticoida</taxon>
        <taxon>Harpacticidae</taxon>
        <taxon>Tigriopus</taxon>
    </lineage>
</organism>
<dbReference type="GO" id="GO:0003006">
    <property type="term" value="P:developmental process involved in reproduction"/>
    <property type="evidence" value="ECO:0007669"/>
    <property type="project" value="UniProtKB-ARBA"/>
</dbReference>
<dbReference type="EMBL" id="VCGU01000458">
    <property type="protein sequence ID" value="TRY64362.1"/>
    <property type="molecule type" value="Genomic_DNA"/>
</dbReference>
<keyword evidence="4" id="KW-0488">Methylation</keyword>
<evidence type="ECO:0000256" key="9">
    <source>
        <dbReference type="ARBA" id="ARBA00023289"/>
    </source>
</evidence>
<reference evidence="10 11" key="1">
    <citation type="journal article" date="2018" name="Nat. Ecol. Evol.">
        <title>Genomic signatures of mitonuclear coevolution across populations of Tigriopus californicus.</title>
        <authorList>
            <person name="Barreto F.S."/>
            <person name="Watson E.T."/>
            <person name="Lima T.G."/>
            <person name="Willett C.S."/>
            <person name="Edmands S."/>
            <person name="Li W."/>
            <person name="Burton R.S."/>
        </authorList>
    </citation>
    <scope>NUCLEOTIDE SEQUENCE [LARGE SCALE GENOMIC DNA]</scope>
    <source>
        <strain evidence="10 11">San Diego</strain>
    </source>
</reference>
<dbReference type="InterPro" id="IPR027417">
    <property type="entry name" value="P-loop_NTPase"/>
</dbReference>
<keyword evidence="8" id="KW-0449">Lipoprotein</keyword>
<accession>A0A553NFX6</accession>
<sequence length="224" mass="25317">MLSNLIGIRPIKATGMGLKKMKKAEDPIRKKVVLVGDGFCGKTCLQVAFRRDVFDPLYQVTVFENFVVDFVLDGIEYELAIWDTAGQEDYEQLRPLSYPDTDVIVLCFAIDCQDSFENLKSKWLPELQYYCPQVPIVLVGNKIDLRSDAETLSNLHKLGHQCVTPEKGSAMAEELGARDYVECSAKMMRGVQDVFDTVVKVAATYPTQGPKMKFFNRILSCWKP</sequence>
<protein>
    <recommendedName>
        <fullName evidence="12">Ras-like GTP-binding protein Rho1</fullName>
    </recommendedName>
</protein>
<keyword evidence="7" id="KW-0472">Membrane</keyword>
<dbReference type="GO" id="GO:0035099">
    <property type="term" value="P:hemocyte migration"/>
    <property type="evidence" value="ECO:0007669"/>
    <property type="project" value="UniProtKB-ARBA"/>
</dbReference>
<dbReference type="NCBIfam" id="TIGR00231">
    <property type="entry name" value="small_GTP"/>
    <property type="match status" value="1"/>
</dbReference>
<evidence type="ECO:0000256" key="8">
    <source>
        <dbReference type="ARBA" id="ARBA00023288"/>
    </source>
</evidence>
<dbReference type="Proteomes" id="UP000318571">
    <property type="component" value="Chromosome 10"/>
</dbReference>
<keyword evidence="6" id="KW-0342">GTP-binding</keyword>
<dbReference type="SMART" id="SM00175">
    <property type="entry name" value="RAB"/>
    <property type="match status" value="1"/>
</dbReference>
<evidence type="ECO:0000256" key="2">
    <source>
        <dbReference type="ARBA" id="ARBA00010142"/>
    </source>
</evidence>
<evidence type="ECO:0000313" key="11">
    <source>
        <dbReference type="Proteomes" id="UP000318571"/>
    </source>
</evidence>
<dbReference type="SMART" id="SM00173">
    <property type="entry name" value="RAS"/>
    <property type="match status" value="1"/>
</dbReference>
<dbReference type="GO" id="GO:0035006">
    <property type="term" value="P:melanization defense response"/>
    <property type="evidence" value="ECO:0007669"/>
    <property type="project" value="UniProtKB-ARBA"/>
</dbReference>
<keyword evidence="3" id="KW-1003">Cell membrane</keyword>
<dbReference type="SMART" id="SM00174">
    <property type="entry name" value="RHO"/>
    <property type="match status" value="1"/>
</dbReference>
<dbReference type="OrthoDB" id="8830751at2759"/>
<dbReference type="FunFam" id="3.40.50.300:FF:000983">
    <property type="entry name" value="Rho family GTPase"/>
    <property type="match status" value="1"/>
</dbReference>
<dbReference type="InterPro" id="IPR005225">
    <property type="entry name" value="Small_GTP-bd"/>
</dbReference>
<dbReference type="PROSITE" id="PS51419">
    <property type="entry name" value="RAB"/>
    <property type="match status" value="1"/>
</dbReference>
<dbReference type="PRINTS" id="PR00449">
    <property type="entry name" value="RASTRNSFRMNG"/>
</dbReference>
<proteinExistence type="inferred from homology"/>
<comment type="subcellular location">
    <subcellularLocation>
        <location evidence="1">Cell membrane</location>
        <topology evidence="1">Lipid-anchor</topology>
        <orientation evidence="1">Cytoplasmic side</orientation>
    </subcellularLocation>
</comment>
<name>A0A553NFX6_TIGCA</name>
<keyword evidence="5" id="KW-0547">Nucleotide-binding</keyword>
<dbReference type="GO" id="GO:0003924">
    <property type="term" value="F:GTPase activity"/>
    <property type="evidence" value="ECO:0007669"/>
    <property type="project" value="InterPro"/>
</dbReference>
<evidence type="ECO:0000256" key="1">
    <source>
        <dbReference type="ARBA" id="ARBA00004342"/>
    </source>
</evidence>
<dbReference type="Gene3D" id="3.40.50.300">
    <property type="entry name" value="P-loop containing nucleotide triphosphate hydrolases"/>
    <property type="match status" value="1"/>
</dbReference>
<evidence type="ECO:0000256" key="7">
    <source>
        <dbReference type="ARBA" id="ARBA00023136"/>
    </source>
</evidence>
<dbReference type="GO" id="GO:0005525">
    <property type="term" value="F:GTP binding"/>
    <property type="evidence" value="ECO:0007669"/>
    <property type="project" value="UniProtKB-KW"/>
</dbReference>
<gene>
    <name evidence="10" type="ORF">TCAL_11728</name>
</gene>
<evidence type="ECO:0008006" key="12">
    <source>
        <dbReference type="Google" id="ProtNLM"/>
    </source>
</evidence>
<dbReference type="SUPFAM" id="SSF52540">
    <property type="entry name" value="P-loop containing nucleoside triphosphate hydrolases"/>
    <property type="match status" value="1"/>
</dbReference>
<evidence type="ECO:0000256" key="3">
    <source>
        <dbReference type="ARBA" id="ARBA00022475"/>
    </source>
</evidence>
<dbReference type="STRING" id="6832.A0A553NFX6"/>
<dbReference type="GO" id="GO:0001667">
    <property type="term" value="P:ameboidal-type cell migration"/>
    <property type="evidence" value="ECO:0007669"/>
    <property type="project" value="UniProtKB-ARBA"/>
</dbReference>
<dbReference type="GO" id="GO:0005886">
    <property type="term" value="C:plasma membrane"/>
    <property type="evidence" value="ECO:0007669"/>
    <property type="project" value="UniProtKB-SubCell"/>
</dbReference>
<evidence type="ECO:0000313" key="10">
    <source>
        <dbReference type="EMBL" id="TRY64362.1"/>
    </source>
</evidence>
<comment type="similarity">
    <text evidence="2">Belongs to the small GTPase superfamily. Rho family.</text>
</comment>
<dbReference type="PANTHER" id="PTHR24072">
    <property type="entry name" value="RHO FAMILY GTPASE"/>
    <property type="match status" value="1"/>
</dbReference>
<dbReference type="AlphaFoldDB" id="A0A553NFX6"/>
<dbReference type="InterPro" id="IPR003578">
    <property type="entry name" value="Small_GTPase_Rho"/>
</dbReference>
<dbReference type="PROSITE" id="PS51421">
    <property type="entry name" value="RAS"/>
    <property type="match status" value="1"/>
</dbReference>
<comment type="caution">
    <text evidence="10">The sequence shown here is derived from an EMBL/GenBank/DDBJ whole genome shotgun (WGS) entry which is preliminary data.</text>
</comment>
<dbReference type="Pfam" id="PF00071">
    <property type="entry name" value="Ras"/>
    <property type="match status" value="1"/>
</dbReference>